<proteinExistence type="predicted"/>
<dbReference type="EMBL" id="ML995490">
    <property type="protein sequence ID" value="KAF2140244.1"/>
    <property type="molecule type" value="Genomic_DNA"/>
</dbReference>
<gene>
    <name evidence="2" type="ORF">K452DRAFT_359898</name>
</gene>
<dbReference type="Proteomes" id="UP000799438">
    <property type="component" value="Unassembled WGS sequence"/>
</dbReference>
<feature type="compositionally biased region" description="Polar residues" evidence="1">
    <location>
        <begin position="210"/>
        <end position="221"/>
    </location>
</feature>
<protein>
    <submittedName>
        <fullName evidence="2">Uncharacterized protein</fullName>
    </submittedName>
</protein>
<feature type="region of interest" description="Disordered" evidence="1">
    <location>
        <begin position="240"/>
        <end position="260"/>
    </location>
</feature>
<evidence type="ECO:0000256" key="1">
    <source>
        <dbReference type="SAM" id="MobiDB-lite"/>
    </source>
</evidence>
<feature type="region of interest" description="Disordered" evidence="1">
    <location>
        <begin position="191"/>
        <end position="221"/>
    </location>
</feature>
<feature type="compositionally biased region" description="Low complexity" evidence="1">
    <location>
        <begin position="191"/>
        <end position="201"/>
    </location>
</feature>
<feature type="region of interest" description="Disordered" evidence="1">
    <location>
        <begin position="308"/>
        <end position="380"/>
    </location>
</feature>
<name>A0A6A6BAH1_9PEZI</name>
<dbReference type="GeneID" id="54303809"/>
<accession>A0A6A6BAH1</accession>
<keyword evidence="3" id="KW-1185">Reference proteome</keyword>
<evidence type="ECO:0000313" key="2">
    <source>
        <dbReference type="EMBL" id="KAF2140244.1"/>
    </source>
</evidence>
<dbReference type="RefSeq" id="XP_033395957.1">
    <property type="nucleotide sequence ID" value="XM_033546303.1"/>
</dbReference>
<dbReference type="AlphaFoldDB" id="A0A6A6BAH1"/>
<sequence length="380" mass="39725">MAAAGEADSSTHPPAARPVPESAPEHHGRPSSHIPPLPDDTPSKRPLSGLRSLYTGATSFRSRLRGRQKAPSTATSVSSLPVIVRTYSGEDRPSQSNNTNLTAAAKGKNMATLVPPVSDFSFDGILRAVEPDISGAIDAIAAICARSKFSLADEYAAHRPPHEVLETPIPYPQPQRLSRWWTAGGNALAPLPEASSSSERLAGSHKDSESSSAGKSRKNSAYGSLKSIVSGEGKGGLAALFGGGEADRQQDERDNCQPSRAVDSAPWIVWDSSHPSIMLTSGPAASPHLSLATSDQPCRADAVIGSAAPMPASTSVPPPTARMSERESASSRSNWLPWARQQHAASAPVPVADGSNAEQKLKELLRAPSNGQSKAATSYG</sequence>
<reference evidence="2" key="1">
    <citation type="journal article" date="2020" name="Stud. Mycol.">
        <title>101 Dothideomycetes genomes: a test case for predicting lifestyles and emergence of pathogens.</title>
        <authorList>
            <person name="Haridas S."/>
            <person name="Albert R."/>
            <person name="Binder M."/>
            <person name="Bloem J."/>
            <person name="Labutti K."/>
            <person name="Salamov A."/>
            <person name="Andreopoulos B."/>
            <person name="Baker S."/>
            <person name="Barry K."/>
            <person name="Bills G."/>
            <person name="Bluhm B."/>
            <person name="Cannon C."/>
            <person name="Castanera R."/>
            <person name="Culley D."/>
            <person name="Daum C."/>
            <person name="Ezra D."/>
            <person name="Gonzalez J."/>
            <person name="Henrissat B."/>
            <person name="Kuo A."/>
            <person name="Liang C."/>
            <person name="Lipzen A."/>
            <person name="Lutzoni F."/>
            <person name="Magnuson J."/>
            <person name="Mondo S."/>
            <person name="Nolan M."/>
            <person name="Ohm R."/>
            <person name="Pangilinan J."/>
            <person name="Park H.-J."/>
            <person name="Ramirez L."/>
            <person name="Alfaro M."/>
            <person name="Sun H."/>
            <person name="Tritt A."/>
            <person name="Yoshinaga Y."/>
            <person name="Zwiers L.-H."/>
            <person name="Turgeon B."/>
            <person name="Goodwin S."/>
            <person name="Spatafora J."/>
            <person name="Crous P."/>
            <person name="Grigoriev I."/>
        </authorList>
    </citation>
    <scope>NUCLEOTIDE SEQUENCE</scope>
    <source>
        <strain evidence="2">CBS 121167</strain>
    </source>
</reference>
<feature type="compositionally biased region" description="Polar residues" evidence="1">
    <location>
        <begin position="369"/>
        <end position="380"/>
    </location>
</feature>
<feature type="region of interest" description="Disordered" evidence="1">
    <location>
        <begin position="1"/>
        <end position="52"/>
    </location>
</feature>
<organism evidence="2 3">
    <name type="scientific">Aplosporella prunicola CBS 121167</name>
    <dbReference type="NCBI Taxonomy" id="1176127"/>
    <lineage>
        <taxon>Eukaryota</taxon>
        <taxon>Fungi</taxon>
        <taxon>Dikarya</taxon>
        <taxon>Ascomycota</taxon>
        <taxon>Pezizomycotina</taxon>
        <taxon>Dothideomycetes</taxon>
        <taxon>Dothideomycetes incertae sedis</taxon>
        <taxon>Botryosphaeriales</taxon>
        <taxon>Aplosporellaceae</taxon>
        <taxon>Aplosporella</taxon>
    </lineage>
</organism>
<dbReference type="OrthoDB" id="5339332at2759"/>
<feature type="compositionally biased region" description="Basic and acidic residues" evidence="1">
    <location>
        <begin position="245"/>
        <end position="255"/>
    </location>
</feature>
<evidence type="ECO:0000313" key="3">
    <source>
        <dbReference type="Proteomes" id="UP000799438"/>
    </source>
</evidence>
<feature type="region of interest" description="Disordered" evidence="1">
    <location>
        <begin position="58"/>
        <end position="77"/>
    </location>
</feature>